<evidence type="ECO:0000256" key="7">
    <source>
        <dbReference type="ARBA" id="ARBA00023125"/>
    </source>
</evidence>
<dbReference type="InterPro" id="IPR049636">
    <property type="entry name" value="HNF4-like_DBD"/>
</dbReference>
<dbReference type="GO" id="GO:0005634">
    <property type="term" value="C:nucleus"/>
    <property type="evidence" value="ECO:0007669"/>
    <property type="project" value="UniProtKB-SubCell"/>
</dbReference>
<feature type="domain" description="NR LBD" evidence="13">
    <location>
        <begin position="116"/>
        <end position="374"/>
    </location>
</feature>
<keyword evidence="10 11" id="KW-0539">Nucleus</keyword>
<comment type="caution">
    <text evidence="14">The sequence shown here is derived from an EMBL/GenBank/DDBJ whole genome shotgun (WGS) entry which is preliminary data.</text>
</comment>
<dbReference type="CDD" id="cd06960">
    <property type="entry name" value="NR_DBD_HNF4A"/>
    <property type="match status" value="1"/>
</dbReference>
<dbReference type="GO" id="GO:0008270">
    <property type="term" value="F:zinc ion binding"/>
    <property type="evidence" value="ECO:0007669"/>
    <property type="project" value="UniProtKB-KW"/>
</dbReference>
<keyword evidence="7 11" id="KW-0238">DNA-binding</keyword>
<evidence type="ECO:0000256" key="8">
    <source>
        <dbReference type="ARBA" id="ARBA00023163"/>
    </source>
</evidence>
<dbReference type="PROSITE" id="PS00031">
    <property type="entry name" value="NUCLEAR_REC_DBD_1"/>
    <property type="match status" value="1"/>
</dbReference>
<dbReference type="GO" id="GO:0006357">
    <property type="term" value="P:regulation of transcription by RNA polymerase II"/>
    <property type="evidence" value="ECO:0007669"/>
    <property type="project" value="TreeGrafter"/>
</dbReference>
<dbReference type="Pfam" id="PF00105">
    <property type="entry name" value="zf-C4"/>
    <property type="match status" value="1"/>
</dbReference>
<dbReference type="GO" id="GO:0003700">
    <property type="term" value="F:DNA-binding transcription factor activity"/>
    <property type="evidence" value="ECO:0007669"/>
    <property type="project" value="InterPro"/>
</dbReference>
<dbReference type="SMART" id="SM00430">
    <property type="entry name" value="HOLI"/>
    <property type="match status" value="1"/>
</dbReference>
<evidence type="ECO:0000256" key="5">
    <source>
        <dbReference type="ARBA" id="ARBA00022833"/>
    </source>
</evidence>
<protein>
    <submittedName>
        <fullName evidence="14">Uncharacterized protein</fullName>
    </submittedName>
</protein>
<dbReference type="OrthoDB" id="5830034at2759"/>
<dbReference type="PROSITE" id="PS51843">
    <property type="entry name" value="NR_LBD"/>
    <property type="match status" value="1"/>
</dbReference>
<evidence type="ECO:0000259" key="12">
    <source>
        <dbReference type="PROSITE" id="PS51030"/>
    </source>
</evidence>
<dbReference type="CDD" id="cd06157">
    <property type="entry name" value="NR_LBD"/>
    <property type="match status" value="1"/>
</dbReference>
<dbReference type="AlphaFoldDB" id="A0A8S1ENL9"/>
<dbReference type="EMBL" id="CADEPM010000002">
    <property type="protein sequence ID" value="CAB3401079.1"/>
    <property type="molecule type" value="Genomic_DNA"/>
</dbReference>
<dbReference type="PROSITE" id="PS51030">
    <property type="entry name" value="NUCLEAR_REC_DBD_2"/>
    <property type="match status" value="1"/>
</dbReference>
<dbReference type="InterPro" id="IPR013088">
    <property type="entry name" value="Znf_NHR/GATA"/>
</dbReference>
<evidence type="ECO:0000313" key="15">
    <source>
        <dbReference type="Proteomes" id="UP000494206"/>
    </source>
</evidence>
<evidence type="ECO:0000256" key="10">
    <source>
        <dbReference type="ARBA" id="ARBA00023242"/>
    </source>
</evidence>
<sequence>MPPAKKRPCSICGEAGDGAHFGAEACRACAAFFRRSVALNKNYVCRASGNCVIQSNVRCMCRSCRYTKCLAVGMRKSAVQKNREVNEKSVMTTMESKFSYLMNTFPMEIDLAPENNGMYLLTKLNKNYEKMNTIRRVIHHRNGNNLFVNPKPRALHYKEANIIHTKEIKLVLDWLTNSYPEFEALPIDQKKLLYKNFFLPFMILESGYHCCFNDNTDLIILPSGDYIDTTRPETFYSAEKEHILITSEDAIRIFKPSFDIYRKNVLEPMRSQKVDNFEFFTLCSLVLWDHGLEDQSDFCVDVSRSMRERILKEILYYYRNVRLMEDPSMRLANLLILLPAVQRSVRRFQEDVEITHVFNVCSLEENFYNLINGRISDNLFPSQEGMTMKTKVEWTFQQTIKLKITYPPLCFLRALRT</sequence>
<reference evidence="14 15" key="1">
    <citation type="submission" date="2020-04" db="EMBL/GenBank/DDBJ databases">
        <authorList>
            <person name="Laetsch R D."/>
            <person name="Stevens L."/>
            <person name="Kumar S."/>
            <person name="Blaxter L. M."/>
        </authorList>
    </citation>
    <scope>NUCLEOTIDE SEQUENCE [LARGE SCALE GENOMIC DNA]</scope>
</reference>
<dbReference type="PANTHER" id="PTHR46011:SF2">
    <property type="entry name" value="NUCLEAR HORMONE RECEPTOR FAMILY MEMBER NHR-28"/>
    <property type="match status" value="1"/>
</dbReference>
<gene>
    <name evidence="14" type="ORF">CBOVIS_LOCUS3880</name>
</gene>
<evidence type="ECO:0000259" key="13">
    <source>
        <dbReference type="PROSITE" id="PS51843"/>
    </source>
</evidence>
<keyword evidence="9 11" id="KW-0675">Receptor</keyword>
<dbReference type="SUPFAM" id="SSF57716">
    <property type="entry name" value="Glucocorticoid receptor-like (DNA-binding domain)"/>
    <property type="match status" value="1"/>
</dbReference>
<proteinExistence type="inferred from homology"/>
<comment type="subcellular location">
    <subcellularLocation>
        <location evidence="1 11">Nucleus</location>
    </subcellularLocation>
</comment>
<keyword evidence="8 11" id="KW-0804">Transcription</keyword>
<keyword evidence="3 11" id="KW-0479">Metal-binding</keyword>
<keyword evidence="15" id="KW-1185">Reference proteome</keyword>
<keyword evidence="6 11" id="KW-0805">Transcription regulation</keyword>
<keyword evidence="5 11" id="KW-0862">Zinc</keyword>
<feature type="domain" description="Nuclear receptor" evidence="12">
    <location>
        <begin position="6"/>
        <end position="81"/>
    </location>
</feature>
<organism evidence="14 15">
    <name type="scientific">Caenorhabditis bovis</name>
    <dbReference type="NCBI Taxonomy" id="2654633"/>
    <lineage>
        <taxon>Eukaryota</taxon>
        <taxon>Metazoa</taxon>
        <taxon>Ecdysozoa</taxon>
        <taxon>Nematoda</taxon>
        <taxon>Chromadorea</taxon>
        <taxon>Rhabditida</taxon>
        <taxon>Rhabditina</taxon>
        <taxon>Rhabditomorpha</taxon>
        <taxon>Rhabditoidea</taxon>
        <taxon>Rhabditidae</taxon>
        <taxon>Peloderinae</taxon>
        <taxon>Caenorhabditis</taxon>
    </lineage>
</organism>
<dbReference type="InterPro" id="IPR035500">
    <property type="entry name" value="NHR-like_dom_sf"/>
</dbReference>
<dbReference type="SMART" id="SM00399">
    <property type="entry name" value="ZnF_C4"/>
    <property type="match status" value="1"/>
</dbReference>
<evidence type="ECO:0000256" key="9">
    <source>
        <dbReference type="ARBA" id="ARBA00023170"/>
    </source>
</evidence>
<dbReference type="Gene3D" id="3.30.50.10">
    <property type="entry name" value="Erythroid Transcription Factor GATA-1, subunit A"/>
    <property type="match status" value="1"/>
</dbReference>
<name>A0A8S1ENL9_9PELO</name>
<dbReference type="PANTHER" id="PTHR46011">
    <property type="entry name" value="NUCLEAR HORMONE RECEPTOR FAMILY MEMBER NHR-86-RELATED"/>
    <property type="match status" value="1"/>
</dbReference>
<evidence type="ECO:0000313" key="14">
    <source>
        <dbReference type="EMBL" id="CAB3401079.1"/>
    </source>
</evidence>
<evidence type="ECO:0000256" key="1">
    <source>
        <dbReference type="ARBA" id="ARBA00004123"/>
    </source>
</evidence>
<accession>A0A8S1ENL9</accession>
<dbReference type="PRINTS" id="PR00047">
    <property type="entry name" value="STROIDFINGER"/>
</dbReference>
<evidence type="ECO:0000256" key="3">
    <source>
        <dbReference type="ARBA" id="ARBA00022723"/>
    </source>
</evidence>
<dbReference type="GO" id="GO:0000978">
    <property type="term" value="F:RNA polymerase II cis-regulatory region sequence-specific DNA binding"/>
    <property type="evidence" value="ECO:0007669"/>
    <property type="project" value="InterPro"/>
</dbReference>
<evidence type="ECO:0000256" key="11">
    <source>
        <dbReference type="RuleBase" id="RU004334"/>
    </source>
</evidence>
<dbReference type="Pfam" id="PF00104">
    <property type="entry name" value="Hormone_recep"/>
    <property type="match status" value="1"/>
</dbReference>
<dbReference type="InterPro" id="IPR000536">
    <property type="entry name" value="Nucl_hrmn_rcpt_lig-bd"/>
</dbReference>
<dbReference type="SUPFAM" id="SSF48508">
    <property type="entry name" value="Nuclear receptor ligand-binding domain"/>
    <property type="match status" value="1"/>
</dbReference>
<dbReference type="Gene3D" id="1.10.565.10">
    <property type="entry name" value="Retinoid X Receptor"/>
    <property type="match status" value="1"/>
</dbReference>
<evidence type="ECO:0000256" key="4">
    <source>
        <dbReference type="ARBA" id="ARBA00022771"/>
    </source>
</evidence>
<evidence type="ECO:0000256" key="6">
    <source>
        <dbReference type="ARBA" id="ARBA00023015"/>
    </source>
</evidence>
<keyword evidence="4 11" id="KW-0863">Zinc-finger</keyword>
<dbReference type="Proteomes" id="UP000494206">
    <property type="component" value="Unassembled WGS sequence"/>
</dbReference>
<evidence type="ECO:0000256" key="2">
    <source>
        <dbReference type="ARBA" id="ARBA00005993"/>
    </source>
</evidence>
<dbReference type="InterPro" id="IPR001628">
    <property type="entry name" value="Znf_hrmn_rcpt"/>
</dbReference>
<comment type="similarity">
    <text evidence="2 11">Belongs to the nuclear hormone receptor family.</text>
</comment>